<organism evidence="2 3">
    <name type="scientific">Thalassotalea loyana</name>
    <dbReference type="NCBI Taxonomy" id="280483"/>
    <lineage>
        <taxon>Bacteria</taxon>
        <taxon>Pseudomonadati</taxon>
        <taxon>Pseudomonadota</taxon>
        <taxon>Gammaproteobacteria</taxon>
        <taxon>Alteromonadales</taxon>
        <taxon>Colwelliaceae</taxon>
        <taxon>Thalassotalea</taxon>
    </lineage>
</organism>
<evidence type="ECO:0000259" key="1">
    <source>
        <dbReference type="SMART" id="SM00871"/>
    </source>
</evidence>
<keyword evidence="3" id="KW-1185">Reference proteome</keyword>
<dbReference type="PANTHER" id="PTHR36444:SF2">
    <property type="entry name" value="TRANSCRIPTIONAL REGULATOR PROTEIN YOBU-RELATED"/>
    <property type="match status" value="1"/>
</dbReference>
<sequence length="148" mass="16903">MEVKIVSEKTIHGISARTNNEAEMSPHGKIPALWQSFDACVPVDYKNGERVYGLYYDYESDHNGMFTVLAGFDGQTFPPNVTLENIVIPAGKYLVFSHQGDMPQIAINAWTQVWEYFTSDTCEHERLFTTDFEYYPNGDEIQVHIAIK</sequence>
<gene>
    <name evidence="2" type="ORF">tloyanaT_31140</name>
</gene>
<dbReference type="InterPro" id="IPR029441">
    <property type="entry name" value="Cass2"/>
</dbReference>
<dbReference type="EMBL" id="BSSV01000007">
    <property type="protein sequence ID" value="GLX86861.1"/>
    <property type="molecule type" value="Genomic_DNA"/>
</dbReference>
<dbReference type="InterPro" id="IPR010499">
    <property type="entry name" value="AraC_E-bd"/>
</dbReference>
<dbReference type="SMART" id="SM00871">
    <property type="entry name" value="AraC_E_bind"/>
    <property type="match status" value="1"/>
</dbReference>
<dbReference type="Gene3D" id="3.20.80.10">
    <property type="entry name" value="Regulatory factor, effector binding domain"/>
    <property type="match status" value="1"/>
</dbReference>
<evidence type="ECO:0000313" key="2">
    <source>
        <dbReference type="EMBL" id="GLX86861.1"/>
    </source>
</evidence>
<protein>
    <submittedName>
        <fullName evidence="2">Transcriptional regulator</fullName>
    </submittedName>
</protein>
<feature type="domain" description="AraC effector-binding" evidence="1">
    <location>
        <begin position="1"/>
        <end position="148"/>
    </location>
</feature>
<dbReference type="RefSeq" id="WP_284300302.1">
    <property type="nucleotide sequence ID" value="NZ_BSSV01000007.1"/>
</dbReference>
<dbReference type="PANTHER" id="PTHR36444">
    <property type="entry name" value="TRANSCRIPTIONAL REGULATOR PROTEIN YOBU-RELATED"/>
    <property type="match status" value="1"/>
</dbReference>
<proteinExistence type="predicted"/>
<dbReference type="Proteomes" id="UP001157134">
    <property type="component" value="Unassembled WGS sequence"/>
</dbReference>
<reference evidence="2 3" key="1">
    <citation type="submission" date="2023-03" db="EMBL/GenBank/DDBJ databases">
        <title>Thalassotalea loyana LMG 22536T draft genome sequence.</title>
        <authorList>
            <person name="Sawabe T."/>
        </authorList>
    </citation>
    <scope>NUCLEOTIDE SEQUENCE [LARGE SCALE GENOMIC DNA]</scope>
    <source>
        <strain evidence="2 3">LMG 22536</strain>
    </source>
</reference>
<comment type="caution">
    <text evidence="2">The sequence shown here is derived from an EMBL/GenBank/DDBJ whole genome shotgun (WGS) entry which is preliminary data.</text>
</comment>
<name>A0ABQ6HFJ1_9GAMM</name>
<dbReference type="Pfam" id="PF14526">
    <property type="entry name" value="Cass2"/>
    <property type="match status" value="1"/>
</dbReference>
<evidence type="ECO:0000313" key="3">
    <source>
        <dbReference type="Proteomes" id="UP001157134"/>
    </source>
</evidence>
<accession>A0ABQ6HFJ1</accession>
<dbReference type="SUPFAM" id="SSF55136">
    <property type="entry name" value="Probable bacterial effector-binding domain"/>
    <property type="match status" value="1"/>
</dbReference>
<dbReference type="InterPro" id="IPR053182">
    <property type="entry name" value="YobU-like_regulator"/>
</dbReference>
<dbReference type="InterPro" id="IPR011256">
    <property type="entry name" value="Reg_factor_effector_dom_sf"/>
</dbReference>